<organism evidence="1">
    <name type="scientific">marine sediment metagenome</name>
    <dbReference type="NCBI Taxonomy" id="412755"/>
    <lineage>
        <taxon>unclassified sequences</taxon>
        <taxon>metagenomes</taxon>
        <taxon>ecological metagenomes</taxon>
    </lineage>
</organism>
<reference evidence="1" key="1">
    <citation type="journal article" date="2014" name="Front. Microbiol.">
        <title>High frequency of phylogenetically diverse reductive dehalogenase-homologous genes in deep subseafloor sedimentary metagenomes.</title>
        <authorList>
            <person name="Kawai M."/>
            <person name="Futagami T."/>
            <person name="Toyoda A."/>
            <person name="Takaki Y."/>
            <person name="Nishi S."/>
            <person name="Hori S."/>
            <person name="Arai W."/>
            <person name="Tsubouchi T."/>
            <person name="Morono Y."/>
            <person name="Uchiyama I."/>
            <person name="Ito T."/>
            <person name="Fujiyama A."/>
            <person name="Inagaki F."/>
            <person name="Takami H."/>
        </authorList>
    </citation>
    <scope>NUCLEOTIDE SEQUENCE</scope>
    <source>
        <strain evidence="1">Expedition CK06-06</strain>
    </source>
</reference>
<sequence>GADLDKVEGDEISIEFFPNRPDLTSVEGIARAARAFFGFQTGLTSYSM</sequence>
<dbReference type="InterPro" id="IPR009061">
    <property type="entry name" value="DNA-bd_dom_put_sf"/>
</dbReference>
<name>X1LDE2_9ZZZZ</name>
<gene>
    <name evidence="1" type="ORF">S03H2_72681</name>
</gene>
<evidence type="ECO:0000313" key="1">
    <source>
        <dbReference type="EMBL" id="GAH92153.1"/>
    </source>
</evidence>
<dbReference type="SUPFAM" id="SSF46955">
    <property type="entry name" value="Putative DNA-binding domain"/>
    <property type="match status" value="1"/>
</dbReference>
<protein>
    <submittedName>
        <fullName evidence="1">Uncharacterized protein</fullName>
    </submittedName>
</protein>
<feature type="non-terminal residue" evidence="1">
    <location>
        <position position="1"/>
    </location>
</feature>
<proteinExistence type="predicted"/>
<comment type="caution">
    <text evidence="1">The sequence shown here is derived from an EMBL/GenBank/DDBJ whole genome shotgun (WGS) entry which is preliminary data.</text>
</comment>
<dbReference type="Gene3D" id="3.30.56.10">
    <property type="match status" value="1"/>
</dbReference>
<feature type="non-terminal residue" evidence="1">
    <location>
        <position position="48"/>
    </location>
</feature>
<dbReference type="EMBL" id="BARU01049304">
    <property type="protein sequence ID" value="GAH92153.1"/>
    <property type="molecule type" value="Genomic_DNA"/>
</dbReference>
<dbReference type="AlphaFoldDB" id="X1LDE2"/>
<accession>X1LDE2</accession>